<evidence type="ECO:0000313" key="2">
    <source>
        <dbReference type="EMBL" id="QRF51681.1"/>
    </source>
</evidence>
<gene>
    <name evidence="2" type="ORF">D4A92_09650</name>
</gene>
<dbReference type="Pfam" id="PF10552">
    <property type="entry name" value="ORF6C"/>
    <property type="match status" value="1"/>
</dbReference>
<dbReference type="CDD" id="cd00093">
    <property type="entry name" value="HTH_XRE"/>
    <property type="match status" value="1"/>
</dbReference>
<keyword evidence="3" id="KW-1185">Reference proteome</keyword>
<dbReference type="Proteomes" id="UP000596351">
    <property type="component" value="Chromosome"/>
</dbReference>
<sequence length="337" mass="37952">MAIVMPRRRNSPRMECRSHLGLVICVLLRKPVLAHRLFVEWFGSIEAVSKRLHVIWYPKDFWVSRYNWCEVLILVEMSDVAARLAEEREALGYSRAAFARLLGLSTEGLRVIEAGKTAFRSDVLVAAAGAGADVQYIITGVRSKNVEKVADEVGFEKQVIQGNVSGVGFAGAGANISIVNTQTHRTTVRPETRPGDEHISIEQRAILTELVNKVVEKEELLKKAPKSYRAVWAALNKHCKVNSYQLIAAADFEKARSYLNQWIGSLHGMRSAPLKDGEDWRKRKIQAIWANTKTPDDEAALRAYALKNFGSESIKELANDELEKTYKYVASRRSRKR</sequence>
<feature type="domain" description="HTH cro/C1-type" evidence="1">
    <location>
        <begin position="84"/>
        <end position="137"/>
    </location>
</feature>
<dbReference type="Pfam" id="PF01381">
    <property type="entry name" value="HTH_3"/>
    <property type="match status" value="1"/>
</dbReference>
<accession>A0ABX7EX20</accession>
<evidence type="ECO:0000313" key="3">
    <source>
        <dbReference type="Proteomes" id="UP000596351"/>
    </source>
</evidence>
<name>A0ABX7EX20_9HYPH</name>
<dbReference type="PROSITE" id="PS50943">
    <property type="entry name" value="HTH_CROC1"/>
    <property type="match status" value="1"/>
</dbReference>
<dbReference type="InterPro" id="IPR010982">
    <property type="entry name" value="Lambda_DNA-bd_dom_sf"/>
</dbReference>
<dbReference type="SUPFAM" id="SSF47413">
    <property type="entry name" value="lambda repressor-like DNA-binding domains"/>
    <property type="match status" value="1"/>
</dbReference>
<dbReference type="InterPro" id="IPR018878">
    <property type="entry name" value="ORF6C_dom"/>
</dbReference>
<proteinExistence type="predicted"/>
<dbReference type="Gene3D" id="1.10.260.40">
    <property type="entry name" value="lambda repressor-like DNA-binding domains"/>
    <property type="match status" value="1"/>
</dbReference>
<dbReference type="SMART" id="SM00530">
    <property type="entry name" value="HTH_XRE"/>
    <property type="match status" value="1"/>
</dbReference>
<evidence type="ECO:0000259" key="1">
    <source>
        <dbReference type="PROSITE" id="PS50943"/>
    </source>
</evidence>
<dbReference type="InterPro" id="IPR001387">
    <property type="entry name" value="Cro/C1-type_HTH"/>
</dbReference>
<dbReference type="EMBL" id="CP032405">
    <property type="protein sequence ID" value="QRF51681.1"/>
    <property type="molecule type" value="Genomic_DNA"/>
</dbReference>
<reference evidence="2 3" key="1">
    <citation type="submission" date="2018-09" db="EMBL/GenBank/DDBJ databases">
        <title>Rhizobium sp. MAE2-X.</title>
        <authorList>
            <person name="Lee Y."/>
            <person name="Jeon C.O."/>
        </authorList>
    </citation>
    <scope>NUCLEOTIDE SEQUENCE [LARGE SCALE GENOMIC DNA]</scope>
    <source>
        <strain evidence="2 3">MAE2-X</strain>
    </source>
</reference>
<organism evidence="2 3">
    <name type="scientific">Rhizobium rosettiformans</name>
    <dbReference type="NCBI Taxonomy" id="1368430"/>
    <lineage>
        <taxon>Bacteria</taxon>
        <taxon>Pseudomonadati</taxon>
        <taxon>Pseudomonadota</taxon>
        <taxon>Alphaproteobacteria</taxon>
        <taxon>Hyphomicrobiales</taxon>
        <taxon>Rhizobiaceae</taxon>
        <taxon>Rhizobium/Agrobacterium group</taxon>
        <taxon>Rhizobium</taxon>
    </lineage>
</organism>
<protein>
    <submittedName>
        <fullName evidence="2">Transcriptional regulator</fullName>
    </submittedName>
</protein>